<dbReference type="InterPro" id="IPR016215">
    <property type="entry name" value="NTA_MOA"/>
</dbReference>
<proteinExistence type="inferred from homology"/>
<dbReference type="InterPro" id="IPR051260">
    <property type="entry name" value="Diverse_substr_monoxygenases"/>
</dbReference>
<dbReference type="InterPro" id="IPR011251">
    <property type="entry name" value="Luciferase-like_dom"/>
</dbReference>
<keyword evidence="1" id="KW-0285">Flavoprotein</keyword>
<dbReference type="NCBIfam" id="TIGR03860">
    <property type="entry name" value="FMN_nitrolo"/>
    <property type="match status" value="1"/>
</dbReference>
<keyword evidence="2" id="KW-0288">FMN</keyword>
<comment type="similarity">
    <text evidence="5">Belongs to the NtaA/SnaA/DszA monooxygenase family.</text>
</comment>
<dbReference type="PANTHER" id="PTHR30011:SF16">
    <property type="entry name" value="C2H2 FINGER DOMAIN TRANSCRIPTION FACTOR (EUROFUNG)-RELATED"/>
    <property type="match status" value="1"/>
</dbReference>
<dbReference type="EMBL" id="JAVDRD010000007">
    <property type="protein sequence ID" value="MDR6511986.1"/>
    <property type="molecule type" value="Genomic_DNA"/>
</dbReference>
<dbReference type="PIRSF" id="PIRSF000337">
    <property type="entry name" value="NTA_MOA"/>
    <property type="match status" value="1"/>
</dbReference>
<evidence type="ECO:0000256" key="1">
    <source>
        <dbReference type="ARBA" id="ARBA00022630"/>
    </source>
</evidence>
<name>A0ABU1MPQ2_9SPHN</name>
<evidence type="ECO:0000313" key="8">
    <source>
        <dbReference type="EMBL" id="MDR6511986.1"/>
    </source>
</evidence>
<evidence type="ECO:0000256" key="6">
    <source>
        <dbReference type="SAM" id="MobiDB-lite"/>
    </source>
</evidence>
<evidence type="ECO:0000259" key="7">
    <source>
        <dbReference type="Pfam" id="PF00296"/>
    </source>
</evidence>
<gene>
    <name evidence="8" type="ORF">J2792_002869</name>
</gene>
<accession>A0ABU1MPQ2</accession>
<organism evidence="8 9">
    <name type="scientific">Novosphingobium capsulatum</name>
    <dbReference type="NCBI Taxonomy" id="13688"/>
    <lineage>
        <taxon>Bacteria</taxon>
        <taxon>Pseudomonadati</taxon>
        <taxon>Pseudomonadota</taxon>
        <taxon>Alphaproteobacteria</taxon>
        <taxon>Sphingomonadales</taxon>
        <taxon>Sphingomonadaceae</taxon>
        <taxon>Novosphingobium</taxon>
    </lineage>
</organism>
<sequence length="445" mass="48638">MTQSRQLHLGAILEGVGTDQHAWRDPALPSNASISIDWYIEQARLAEAAKFDLVFIVDSPFITPDTAPHFLNRLEPLTLLSALAVATSHIGLVGTLTTSYWEPYNVARQFGSLDHISKGRAGWNVVTTGLEGAAGNYGRDAHFPHAERYARAREFVDVVQGLWDSYEDDAFVADKAAGVFLEKTKQHRLDHKGQFFSVAGPLALSRSPQGQPVIFQAGDSTQGRDLGAAIADGTFTIAADLATGQAYYADLKARAAALGRNPDHIKVLPGLSPILADSDAEAQAIVRAQHEALDFGKLLVQLGRAFNYHDFAQYDPDAPFPDVSGLSLNSYKGHAERIVATARAEGLSLRQTAWRFGQWRSPFVGSPETVADEIERWFVGRAADGFNLRVTRPGEFALFRERVVPILQKRGLFRTDYAGQTLRSHLGVPVPPHRHAQPALAEAAE</sequence>
<evidence type="ECO:0000256" key="3">
    <source>
        <dbReference type="ARBA" id="ARBA00023002"/>
    </source>
</evidence>
<dbReference type="Pfam" id="PF00296">
    <property type="entry name" value="Bac_luciferase"/>
    <property type="match status" value="1"/>
</dbReference>
<dbReference type="SUPFAM" id="SSF51679">
    <property type="entry name" value="Bacterial luciferase-like"/>
    <property type="match status" value="1"/>
</dbReference>
<dbReference type="GO" id="GO:0004497">
    <property type="term" value="F:monooxygenase activity"/>
    <property type="evidence" value="ECO:0007669"/>
    <property type="project" value="UniProtKB-KW"/>
</dbReference>
<reference evidence="8 9" key="1">
    <citation type="submission" date="2023-07" db="EMBL/GenBank/DDBJ databases">
        <title>Sorghum-associated microbial communities from plants grown in Nebraska, USA.</title>
        <authorList>
            <person name="Schachtman D."/>
        </authorList>
    </citation>
    <scope>NUCLEOTIDE SEQUENCE [LARGE SCALE GENOMIC DNA]</scope>
    <source>
        <strain evidence="8 9">DS1027</strain>
    </source>
</reference>
<evidence type="ECO:0000313" key="9">
    <source>
        <dbReference type="Proteomes" id="UP001184150"/>
    </source>
</evidence>
<keyword evidence="3" id="KW-0560">Oxidoreductase</keyword>
<keyword evidence="4 8" id="KW-0503">Monooxygenase</keyword>
<evidence type="ECO:0000256" key="2">
    <source>
        <dbReference type="ARBA" id="ARBA00022643"/>
    </source>
</evidence>
<dbReference type="CDD" id="cd01095">
    <property type="entry name" value="Nitrilotriacetate_monoxgenase"/>
    <property type="match status" value="1"/>
</dbReference>
<evidence type="ECO:0000256" key="5">
    <source>
        <dbReference type="ARBA" id="ARBA00033748"/>
    </source>
</evidence>
<dbReference type="Proteomes" id="UP001184150">
    <property type="component" value="Unassembled WGS sequence"/>
</dbReference>
<dbReference type="InterPro" id="IPR036661">
    <property type="entry name" value="Luciferase-like_sf"/>
</dbReference>
<feature type="region of interest" description="Disordered" evidence="6">
    <location>
        <begin position="424"/>
        <end position="445"/>
    </location>
</feature>
<protein>
    <submittedName>
        <fullName evidence="8">FMN-dependent oxidoreductase (Nitrilotriacetate monooxygenase family)</fullName>
    </submittedName>
</protein>
<keyword evidence="9" id="KW-1185">Reference proteome</keyword>
<dbReference type="PANTHER" id="PTHR30011">
    <property type="entry name" value="ALKANESULFONATE MONOOXYGENASE-RELATED"/>
    <property type="match status" value="1"/>
</dbReference>
<dbReference type="Gene3D" id="3.20.20.30">
    <property type="entry name" value="Luciferase-like domain"/>
    <property type="match status" value="1"/>
</dbReference>
<feature type="domain" description="Luciferase-like" evidence="7">
    <location>
        <begin position="32"/>
        <end position="378"/>
    </location>
</feature>
<comment type="caution">
    <text evidence="8">The sequence shown here is derived from an EMBL/GenBank/DDBJ whole genome shotgun (WGS) entry which is preliminary data.</text>
</comment>
<evidence type="ECO:0000256" key="4">
    <source>
        <dbReference type="ARBA" id="ARBA00023033"/>
    </source>
</evidence>
<dbReference type="RefSeq" id="WP_309805677.1">
    <property type="nucleotide sequence ID" value="NZ_JAVDRD010000007.1"/>
</dbReference>